<reference evidence="1" key="1">
    <citation type="submission" date="2021-04" db="EMBL/GenBank/DDBJ databases">
        <title>Genome based classification of Actinospica acidithermotolerans sp. nov., an actinobacterium isolated from an Indonesian hot spring.</title>
        <authorList>
            <person name="Kusuma A.B."/>
            <person name="Putra K.E."/>
            <person name="Nafisah S."/>
            <person name="Loh J."/>
            <person name="Nouioui I."/>
            <person name="Goodfellow M."/>
        </authorList>
    </citation>
    <scope>NUCLEOTIDE SEQUENCE</scope>
    <source>
        <strain evidence="1">MGRD01-02</strain>
    </source>
</reference>
<organism evidence="1 2">
    <name type="scientific">Actinospica acidithermotolerans</name>
    <dbReference type="NCBI Taxonomy" id="2828514"/>
    <lineage>
        <taxon>Bacteria</taxon>
        <taxon>Bacillati</taxon>
        <taxon>Actinomycetota</taxon>
        <taxon>Actinomycetes</taxon>
        <taxon>Catenulisporales</taxon>
        <taxon>Actinospicaceae</taxon>
        <taxon>Actinospica</taxon>
    </lineage>
</organism>
<gene>
    <name evidence="1" type="ORF">KDK95_11130</name>
</gene>
<dbReference type="GO" id="GO:0005829">
    <property type="term" value="C:cytosol"/>
    <property type="evidence" value="ECO:0007669"/>
    <property type="project" value="TreeGrafter"/>
</dbReference>
<accession>A0A941IKM7</accession>
<protein>
    <recommendedName>
        <fullName evidence="3">Rossmann fold nucleotide-binding protein</fullName>
    </recommendedName>
</protein>
<comment type="caution">
    <text evidence="1">The sequence shown here is derived from an EMBL/GenBank/DDBJ whole genome shotgun (WGS) entry which is preliminary data.</text>
</comment>
<dbReference type="InterPro" id="IPR052341">
    <property type="entry name" value="LOG_family_nucleotidases"/>
</dbReference>
<dbReference type="SUPFAM" id="SSF102405">
    <property type="entry name" value="MCP/YpsA-like"/>
    <property type="match status" value="1"/>
</dbReference>
<feature type="non-terminal residue" evidence="1">
    <location>
        <position position="228"/>
    </location>
</feature>
<evidence type="ECO:0008006" key="3">
    <source>
        <dbReference type="Google" id="ProtNLM"/>
    </source>
</evidence>
<dbReference type="EMBL" id="JAGSOH010000024">
    <property type="protein sequence ID" value="MBR7826856.1"/>
    <property type="molecule type" value="Genomic_DNA"/>
</dbReference>
<evidence type="ECO:0000313" key="2">
    <source>
        <dbReference type="Proteomes" id="UP000676325"/>
    </source>
</evidence>
<keyword evidence="2" id="KW-1185">Reference proteome</keyword>
<dbReference type="InterPro" id="IPR041164">
    <property type="entry name" value="LDcluster4"/>
</dbReference>
<dbReference type="Gene3D" id="3.40.50.450">
    <property type="match status" value="1"/>
</dbReference>
<name>A0A941IKM7_9ACTN</name>
<evidence type="ECO:0000313" key="1">
    <source>
        <dbReference type="EMBL" id="MBR7826856.1"/>
    </source>
</evidence>
<dbReference type="PANTHER" id="PTHR43393">
    <property type="entry name" value="CYTOKININ RIBOSIDE 5'-MONOPHOSPHATE PHOSPHORIBOHYDROLASE"/>
    <property type="match status" value="1"/>
</dbReference>
<proteinExistence type="predicted"/>
<dbReference type="AlphaFoldDB" id="A0A941IKM7"/>
<dbReference type="Proteomes" id="UP000676325">
    <property type="component" value="Unassembled WGS sequence"/>
</dbReference>
<dbReference type="Pfam" id="PF18306">
    <property type="entry name" value="LDcluster4"/>
    <property type="match status" value="1"/>
</dbReference>
<sequence length="228" mass="24671">MRGIDSLVVEIESLEQFDRYVSKHPGTLAGCRIQAVDLRERGWELRSSDVEDTAFLGCGLTETVTADLRQRGALVFEPAPNLPFDPYRVGLYSPEELYEGIEAKPYDQTPDALAYQWSRRPKAREDVLALALRGLHDDSIEDALDEWVAGKRIVGVMGGHELERGTDGYTQAALLGRSVARAGFTVATGGGPGAMEAANLGAYLAPYPDEALTQSLAMLGGVPTFAPD</sequence>
<dbReference type="PANTHER" id="PTHR43393:SF3">
    <property type="entry name" value="LYSINE DECARBOXYLASE-LIKE PROTEIN"/>
    <property type="match status" value="1"/>
</dbReference>